<organism evidence="1 2">
    <name type="scientific">Sanguibacter antarcticus</name>
    <dbReference type="NCBI Taxonomy" id="372484"/>
    <lineage>
        <taxon>Bacteria</taxon>
        <taxon>Bacillati</taxon>
        <taxon>Actinomycetota</taxon>
        <taxon>Actinomycetes</taxon>
        <taxon>Micrococcales</taxon>
        <taxon>Sanguibacteraceae</taxon>
        <taxon>Sanguibacter</taxon>
    </lineage>
</organism>
<keyword evidence="2" id="KW-1185">Reference proteome</keyword>
<dbReference type="Proteomes" id="UP000225548">
    <property type="component" value="Unassembled WGS sequence"/>
</dbReference>
<evidence type="ECO:0000313" key="2">
    <source>
        <dbReference type="Proteomes" id="UP000225548"/>
    </source>
</evidence>
<gene>
    <name evidence="1" type="ORF">ATL42_2466</name>
</gene>
<sequence length="367" mass="38322">MPLATFVVVAALGSSWWLTNGAGGLPSSIATALDALPGVDSVAVASGMPPTAEVVALADAAHLSDEGREIFYATQPELLDAEAFAGRCTDGHAASLFPRSEVVGCYSGGTGGIVLYAPTDPRLYGFVVETAAHEALHAAWDRLTGAEQDELEPLLEAEVATVAADDPILEQIAGSVGENAENRPTELFAYVGTLLWRDGGLAPGLEEVYGRFIEDRAALVAVHTAWQGALDDMSTEIEAAWAAAAPQETVNAQERAQLDADRASVAYYEESYDAKAAEVAAMSADQRSRLRLAWVWWDGTDLPMAAAAETLTSAAGLLSRDAANLSEREAALVAAEAAATAERARIEALVADLKALQDQLSPTPAAG</sequence>
<dbReference type="EMBL" id="PDJG01000001">
    <property type="protein sequence ID" value="PFG34552.1"/>
    <property type="molecule type" value="Genomic_DNA"/>
</dbReference>
<accession>A0A2A9E8J4</accession>
<proteinExistence type="predicted"/>
<dbReference type="OrthoDB" id="9787474at2"/>
<name>A0A2A9E8J4_9MICO</name>
<evidence type="ECO:0000313" key="1">
    <source>
        <dbReference type="EMBL" id="PFG34552.1"/>
    </source>
</evidence>
<comment type="caution">
    <text evidence="1">The sequence shown here is derived from an EMBL/GenBank/DDBJ whole genome shotgun (WGS) entry which is preliminary data.</text>
</comment>
<reference evidence="1 2" key="1">
    <citation type="submission" date="2017-10" db="EMBL/GenBank/DDBJ databases">
        <title>Sequencing the genomes of 1000 actinobacteria strains.</title>
        <authorList>
            <person name="Klenk H.-P."/>
        </authorList>
    </citation>
    <scope>NUCLEOTIDE SEQUENCE [LARGE SCALE GENOMIC DNA]</scope>
    <source>
        <strain evidence="1 2">DSM 18966</strain>
    </source>
</reference>
<dbReference type="AlphaFoldDB" id="A0A2A9E8J4"/>
<protein>
    <submittedName>
        <fullName evidence="1">Uncharacterized protein</fullName>
    </submittedName>
</protein>